<proteinExistence type="predicted"/>
<reference evidence="1" key="3">
    <citation type="submission" date="2025-09" db="UniProtKB">
        <authorList>
            <consortium name="Ensembl"/>
        </authorList>
    </citation>
    <scope>IDENTIFICATION</scope>
</reference>
<dbReference type="AlphaFoldDB" id="A0A7N9DD20"/>
<evidence type="ECO:0000313" key="1">
    <source>
        <dbReference type="Ensembl" id="ENSMFAP00000062301.1"/>
    </source>
</evidence>
<dbReference type="PANTHER" id="PTHR46254">
    <property type="entry name" value="PROTEIN GVQW1-RELATED"/>
    <property type="match status" value="1"/>
</dbReference>
<evidence type="ECO:0000313" key="2">
    <source>
        <dbReference type="Proteomes" id="UP000233100"/>
    </source>
</evidence>
<dbReference type="PANTHER" id="PTHR46254:SF7">
    <property type="entry name" value="PI4-KINASE N-TERMINAL DOMAIN-CONTAINING PROTEIN"/>
    <property type="match status" value="1"/>
</dbReference>
<accession>A0A7N9DD20</accession>
<dbReference type="GeneTree" id="ENSGT00940000165497"/>
<protein>
    <submittedName>
        <fullName evidence="1">Uncharacterized protein</fullName>
    </submittedName>
</protein>
<sequence>MCRQITRSYSHEESDSVGLDWDPSFSFLTSTRVTPKLLGLGPYFFFFFFLEMESRSVTQAGVQWRDLGSLQAPPLGFTPFSCLSLPSSWHYRCPPAHPANVFCI</sequence>
<reference evidence="1 2" key="1">
    <citation type="submission" date="2013-03" db="EMBL/GenBank/DDBJ databases">
        <authorList>
            <person name="Warren W."/>
            <person name="Wilson R.K."/>
        </authorList>
    </citation>
    <scope>NUCLEOTIDE SEQUENCE</scope>
</reference>
<name>A0A7N9DD20_MACFA</name>
<dbReference type="Ensembl" id="ENSMFAT00000090105.1">
    <property type="protein sequence ID" value="ENSMFAP00000062301.1"/>
    <property type="gene ID" value="ENSMFAG00000054295.1"/>
</dbReference>
<dbReference type="Proteomes" id="UP000233100">
    <property type="component" value="Chromosome 20"/>
</dbReference>
<keyword evidence="2" id="KW-1185">Reference proteome</keyword>
<organism evidence="1 2">
    <name type="scientific">Macaca fascicularis</name>
    <name type="common">Crab-eating macaque</name>
    <name type="synonym">Cynomolgus monkey</name>
    <dbReference type="NCBI Taxonomy" id="9541"/>
    <lineage>
        <taxon>Eukaryota</taxon>
        <taxon>Metazoa</taxon>
        <taxon>Chordata</taxon>
        <taxon>Craniata</taxon>
        <taxon>Vertebrata</taxon>
        <taxon>Euteleostomi</taxon>
        <taxon>Mammalia</taxon>
        <taxon>Eutheria</taxon>
        <taxon>Euarchontoglires</taxon>
        <taxon>Primates</taxon>
        <taxon>Haplorrhini</taxon>
        <taxon>Catarrhini</taxon>
        <taxon>Cercopithecidae</taxon>
        <taxon>Cercopithecinae</taxon>
        <taxon>Macaca</taxon>
    </lineage>
</organism>
<reference evidence="1" key="2">
    <citation type="submission" date="2025-08" db="UniProtKB">
        <authorList>
            <consortium name="Ensembl"/>
        </authorList>
    </citation>
    <scope>IDENTIFICATION</scope>
</reference>